<evidence type="ECO:0000259" key="7">
    <source>
        <dbReference type="Pfam" id="PF18052"/>
    </source>
</evidence>
<feature type="domain" description="R13L1/DRL21-like LRR repeat region" evidence="9">
    <location>
        <begin position="712"/>
        <end position="841"/>
    </location>
</feature>
<keyword evidence="5" id="KW-0067">ATP-binding</keyword>
<dbReference type="InterPro" id="IPR056789">
    <property type="entry name" value="LRR_R13L1-DRL21"/>
</dbReference>
<comment type="caution">
    <text evidence="10">The sequence shown here is derived from an EMBL/GenBank/DDBJ whole genome shotgun (WGS) entry which is preliminary data.</text>
</comment>
<keyword evidence="2" id="KW-0677">Repeat</keyword>
<dbReference type="GO" id="GO:0051707">
    <property type="term" value="P:response to other organism"/>
    <property type="evidence" value="ECO:0007669"/>
    <property type="project" value="UniProtKB-ARBA"/>
</dbReference>
<evidence type="ECO:0000256" key="5">
    <source>
        <dbReference type="ARBA" id="ARBA00022840"/>
    </source>
</evidence>
<dbReference type="Pfam" id="PF00931">
    <property type="entry name" value="NB-ARC"/>
    <property type="match status" value="1"/>
</dbReference>
<dbReference type="InterPro" id="IPR032675">
    <property type="entry name" value="LRR_dom_sf"/>
</dbReference>
<evidence type="ECO:0000256" key="1">
    <source>
        <dbReference type="ARBA" id="ARBA00022614"/>
    </source>
</evidence>
<evidence type="ECO:0000256" key="4">
    <source>
        <dbReference type="ARBA" id="ARBA00022821"/>
    </source>
</evidence>
<dbReference type="FunFam" id="1.10.10.10:FF:000322">
    <property type="entry name" value="Probable disease resistance protein At1g63360"/>
    <property type="match status" value="1"/>
</dbReference>
<evidence type="ECO:0000259" key="9">
    <source>
        <dbReference type="Pfam" id="PF25019"/>
    </source>
</evidence>
<feature type="domain" description="Disease resistance protein winged helix" evidence="8">
    <location>
        <begin position="438"/>
        <end position="511"/>
    </location>
</feature>
<dbReference type="InterPro" id="IPR041118">
    <property type="entry name" value="Rx_N"/>
</dbReference>
<dbReference type="InterPro" id="IPR038005">
    <property type="entry name" value="RX-like_CC"/>
</dbReference>
<dbReference type="Pfam" id="PF23559">
    <property type="entry name" value="WHD_DRP"/>
    <property type="match status" value="1"/>
</dbReference>
<proteinExistence type="predicted"/>
<dbReference type="PANTHER" id="PTHR36766">
    <property type="entry name" value="PLANT BROAD-SPECTRUM MILDEW RESISTANCE PROTEIN RPW8"/>
    <property type="match status" value="1"/>
</dbReference>
<dbReference type="InterPro" id="IPR042197">
    <property type="entry name" value="Apaf_helical"/>
</dbReference>
<dbReference type="InterPro" id="IPR036388">
    <property type="entry name" value="WH-like_DNA-bd_sf"/>
</dbReference>
<dbReference type="PRINTS" id="PR00364">
    <property type="entry name" value="DISEASERSIST"/>
</dbReference>
<dbReference type="AlphaFoldDB" id="A0AAP0MZN9"/>
<accession>A0AAP0MZN9</accession>
<evidence type="ECO:0000256" key="3">
    <source>
        <dbReference type="ARBA" id="ARBA00022741"/>
    </source>
</evidence>
<feature type="domain" description="NB-ARC" evidence="6">
    <location>
        <begin position="184"/>
        <end position="350"/>
    </location>
</feature>
<dbReference type="Proteomes" id="UP001428341">
    <property type="component" value="Unassembled WGS sequence"/>
</dbReference>
<dbReference type="Gene3D" id="3.40.50.300">
    <property type="entry name" value="P-loop containing nucleotide triphosphate hydrolases"/>
    <property type="match status" value="1"/>
</dbReference>
<organism evidence="10 11">
    <name type="scientific">Citrus x changshan-huyou</name>
    <dbReference type="NCBI Taxonomy" id="2935761"/>
    <lineage>
        <taxon>Eukaryota</taxon>
        <taxon>Viridiplantae</taxon>
        <taxon>Streptophyta</taxon>
        <taxon>Embryophyta</taxon>
        <taxon>Tracheophyta</taxon>
        <taxon>Spermatophyta</taxon>
        <taxon>Magnoliopsida</taxon>
        <taxon>eudicotyledons</taxon>
        <taxon>Gunneridae</taxon>
        <taxon>Pentapetalae</taxon>
        <taxon>rosids</taxon>
        <taxon>malvids</taxon>
        <taxon>Sapindales</taxon>
        <taxon>Rutaceae</taxon>
        <taxon>Aurantioideae</taxon>
        <taxon>Citrus</taxon>
    </lineage>
</organism>
<keyword evidence="11" id="KW-1185">Reference proteome</keyword>
<dbReference type="SUPFAM" id="SSF52058">
    <property type="entry name" value="L domain-like"/>
    <property type="match status" value="1"/>
</dbReference>
<sequence>MVDAIVSVVLQQLISVAVEETKGGVRLVTGVGTEVKRLQDNLEAIQAVLVDAERRQLEELPVRLWLEKLKEASYDMEDMLDEWNTARLKLQIEGVDDENCSLVPQKKVCNSFFPAVSCFGFRHIFLRRDIAIKMKAINKEVDDIVKQKDLFNFNFNRYTDKLEKIQSTALIDLSEVRGRVEEKNALKSKLLCKSSEQTNAVQIISLVGMGGIGKTTLAQFAYNDEDVISNFEKRMWVCVSDPFDEFRIAKAIIEALEGFAPNLGELNSLLLRIDAFIARKKFLLILDDVWTDDYSKWEPFRRCLINGHRESRILVTTRKETVARMMESTDVIFIKELSEQECWTLFKRFACFGRSLSECEQLEEIGKKIVGKCKGLPLAAKTIGSLLRFKRTREEWQSILDSEIWQLEEFEKGLLAPLLLSYNDLPTIIKQCFLYCAVFPKDCFLERDELIKLWMAQGYIVQKGNKEMEMEMIGEGYFDYLATRSFFQEFEKDEAGIVRRCKMHDIVHDFAQFLTKNEYAAVEIDGDEEPLSLINTSQEKLRHLMLVLGYKNSFPVSIFYARKLRSLMLSYNTLNQKASAQVLQGLFDQLTGLRVLRIEGMKSLIGSGTNEIPKGIKKLRHLRYLKLYLVEKLPEKCCELLNLQTLNMCGSPGLKRLPQGIGKLINLRHLMFEVDYLEYMPKGIERLTSLRTLSEFVVVNGSGKYGSKACNLEGLRYLNHLRGSLKIRGLGNVTDIDEAKSAQLDKKKNLVVLILRFNKEAPVGMKDENEANHEAVCEALQPPPNLESLQITGFKGRTLMLSWIVSLNKLKKLRLLFCDKCEVMPALGILPSLEVLKIRFMKSVKRVGNEFLRTEISDHIHIQDGSRSSSSSSSANIAFPKLKELKFFCLDEWEEWDFGKEDITIMPQLSSMKISYCSKLNSLPDQLLQSTTLEELEIIRCPILEERFKKDTGEDWSKITHIPKIKIHGEYVQ</sequence>
<name>A0AAP0MZN9_9ROSI</name>
<keyword evidence="3" id="KW-0547">Nucleotide-binding</keyword>
<dbReference type="PANTHER" id="PTHR36766:SF45">
    <property type="entry name" value="NB-ARC DOMAIN-CONTAINING PROTEIN"/>
    <property type="match status" value="1"/>
</dbReference>
<dbReference type="Pfam" id="PF18052">
    <property type="entry name" value="Rx_N"/>
    <property type="match status" value="1"/>
</dbReference>
<dbReference type="InterPro" id="IPR002182">
    <property type="entry name" value="NB-ARC"/>
</dbReference>
<dbReference type="Gene3D" id="3.80.10.10">
    <property type="entry name" value="Ribonuclease Inhibitor"/>
    <property type="match status" value="1"/>
</dbReference>
<dbReference type="Gene3D" id="1.10.10.10">
    <property type="entry name" value="Winged helix-like DNA-binding domain superfamily/Winged helix DNA-binding domain"/>
    <property type="match status" value="1"/>
</dbReference>
<evidence type="ECO:0008006" key="12">
    <source>
        <dbReference type="Google" id="ProtNLM"/>
    </source>
</evidence>
<dbReference type="Gene3D" id="1.10.8.430">
    <property type="entry name" value="Helical domain of apoptotic protease-activating factors"/>
    <property type="match status" value="1"/>
</dbReference>
<dbReference type="CDD" id="cd14798">
    <property type="entry name" value="RX-CC_like"/>
    <property type="match status" value="1"/>
</dbReference>
<dbReference type="InterPro" id="IPR058922">
    <property type="entry name" value="WHD_DRP"/>
</dbReference>
<dbReference type="InterPro" id="IPR027417">
    <property type="entry name" value="P-loop_NTPase"/>
</dbReference>
<dbReference type="Gene3D" id="1.20.5.4130">
    <property type="match status" value="1"/>
</dbReference>
<dbReference type="EMBL" id="JBCGBO010000001">
    <property type="protein sequence ID" value="KAK9230215.1"/>
    <property type="molecule type" value="Genomic_DNA"/>
</dbReference>
<dbReference type="SUPFAM" id="SSF52540">
    <property type="entry name" value="P-loop containing nucleoside triphosphate hydrolases"/>
    <property type="match status" value="1"/>
</dbReference>
<feature type="domain" description="Disease resistance N-terminal" evidence="7">
    <location>
        <begin position="5"/>
        <end position="96"/>
    </location>
</feature>
<evidence type="ECO:0000259" key="6">
    <source>
        <dbReference type="Pfam" id="PF00931"/>
    </source>
</evidence>
<dbReference type="GO" id="GO:0005524">
    <property type="term" value="F:ATP binding"/>
    <property type="evidence" value="ECO:0007669"/>
    <property type="project" value="UniProtKB-KW"/>
</dbReference>
<evidence type="ECO:0000256" key="2">
    <source>
        <dbReference type="ARBA" id="ARBA00022737"/>
    </source>
</evidence>
<gene>
    <name evidence="10" type="ORF">WN944_023182</name>
</gene>
<dbReference type="Pfam" id="PF25019">
    <property type="entry name" value="LRR_R13L1-DRL21"/>
    <property type="match status" value="1"/>
</dbReference>
<keyword evidence="4" id="KW-0611">Plant defense</keyword>
<evidence type="ECO:0000313" key="11">
    <source>
        <dbReference type="Proteomes" id="UP001428341"/>
    </source>
</evidence>
<protein>
    <recommendedName>
        <fullName evidence="12">Disease resistance protein RGA3</fullName>
    </recommendedName>
</protein>
<dbReference type="GO" id="GO:0006952">
    <property type="term" value="P:defense response"/>
    <property type="evidence" value="ECO:0007669"/>
    <property type="project" value="UniProtKB-KW"/>
</dbReference>
<evidence type="ECO:0000313" key="10">
    <source>
        <dbReference type="EMBL" id="KAK9230215.1"/>
    </source>
</evidence>
<evidence type="ECO:0000259" key="8">
    <source>
        <dbReference type="Pfam" id="PF23559"/>
    </source>
</evidence>
<keyword evidence="1" id="KW-0433">Leucine-rich repeat</keyword>
<reference evidence="10 11" key="1">
    <citation type="submission" date="2024-05" db="EMBL/GenBank/DDBJ databases">
        <title>Haplotype-resolved chromosome-level genome assembly of Huyou (Citrus changshanensis).</title>
        <authorList>
            <person name="Miao C."/>
            <person name="Chen W."/>
            <person name="Wu Y."/>
            <person name="Wang L."/>
            <person name="Zhao S."/>
            <person name="Grierson D."/>
            <person name="Xu C."/>
            <person name="Chen K."/>
        </authorList>
    </citation>
    <scope>NUCLEOTIDE SEQUENCE [LARGE SCALE GENOMIC DNA]</scope>
    <source>
        <strain evidence="10">01-14</strain>
        <tissue evidence="10">Leaf</tissue>
    </source>
</reference>
<dbReference type="GO" id="GO:0043531">
    <property type="term" value="F:ADP binding"/>
    <property type="evidence" value="ECO:0007669"/>
    <property type="project" value="InterPro"/>
</dbReference>